<protein>
    <submittedName>
        <fullName evidence="1">Uncharacterized protein</fullName>
    </submittedName>
</protein>
<dbReference type="AlphaFoldDB" id="A0A1X0SEI9"/>
<reference evidence="1 2" key="1">
    <citation type="journal article" date="2016" name="Proc. Natl. Acad. Sci. U.S.A.">
        <title>Lipid metabolic changes in an early divergent fungus govern the establishment of a mutualistic symbiosis with endobacteria.</title>
        <authorList>
            <person name="Lastovetsky O.A."/>
            <person name="Gaspar M.L."/>
            <person name="Mondo S.J."/>
            <person name="LaButti K.M."/>
            <person name="Sandor L."/>
            <person name="Grigoriev I.V."/>
            <person name="Henry S.A."/>
            <person name="Pawlowska T.E."/>
        </authorList>
    </citation>
    <scope>NUCLEOTIDE SEQUENCE [LARGE SCALE GENOMIC DNA]</scope>
    <source>
        <strain evidence="1 2">ATCC 11559</strain>
    </source>
</reference>
<proteinExistence type="predicted"/>
<evidence type="ECO:0000313" key="1">
    <source>
        <dbReference type="EMBL" id="ORE22663.1"/>
    </source>
</evidence>
<dbReference type="VEuPathDB" id="FungiDB:BCV72DRAFT_310657"/>
<sequence>MRRLGVTVTLARNESRSLVVIDKAPRKSMGSKGGILFKFQDQELASSEVGKNTVLPIDDRYLNGGLMKLPKTLRDMLSVFVRTNPSRISQFVSVGFLVMELNLELLVADVPVGSFITRISRTDKLKSLAH</sequence>
<evidence type="ECO:0000313" key="2">
    <source>
        <dbReference type="Proteomes" id="UP000242381"/>
    </source>
</evidence>
<name>A0A1X0SEI9_RHIZD</name>
<accession>A0A1X0SEI9</accession>
<organism evidence="1 2">
    <name type="scientific">Rhizopus microsporus</name>
    <dbReference type="NCBI Taxonomy" id="58291"/>
    <lineage>
        <taxon>Eukaryota</taxon>
        <taxon>Fungi</taxon>
        <taxon>Fungi incertae sedis</taxon>
        <taxon>Mucoromycota</taxon>
        <taxon>Mucoromycotina</taxon>
        <taxon>Mucoromycetes</taxon>
        <taxon>Mucorales</taxon>
        <taxon>Mucorineae</taxon>
        <taxon>Rhizopodaceae</taxon>
        <taxon>Rhizopus</taxon>
    </lineage>
</organism>
<dbReference type="Proteomes" id="UP000242381">
    <property type="component" value="Unassembled WGS sequence"/>
</dbReference>
<dbReference type="EMBL" id="KV921264">
    <property type="protein sequence ID" value="ORE22663.1"/>
    <property type="molecule type" value="Genomic_DNA"/>
</dbReference>
<gene>
    <name evidence="1" type="ORF">BCV71DRAFT_259970</name>
</gene>